<reference evidence="4" key="1">
    <citation type="journal article" date="2020" name="Stud. Mycol.">
        <title>101 Dothideomycetes genomes: a test case for predicting lifestyles and emergence of pathogens.</title>
        <authorList>
            <person name="Haridas S."/>
            <person name="Albert R."/>
            <person name="Binder M."/>
            <person name="Bloem J."/>
            <person name="Labutti K."/>
            <person name="Salamov A."/>
            <person name="Andreopoulos B."/>
            <person name="Baker S."/>
            <person name="Barry K."/>
            <person name="Bills G."/>
            <person name="Bluhm B."/>
            <person name="Cannon C."/>
            <person name="Castanera R."/>
            <person name="Culley D."/>
            <person name="Daum C."/>
            <person name="Ezra D."/>
            <person name="Gonzalez J."/>
            <person name="Henrissat B."/>
            <person name="Kuo A."/>
            <person name="Liang C."/>
            <person name="Lipzen A."/>
            <person name="Lutzoni F."/>
            <person name="Magnuson J."/>
            <person name="Mondo S."/>
            <person name="Nolan M."/>
            <person name="Ohm R."/>
            <person name="Pangilinan J."/>
            <person name="Park H.-J."/>
            <person name="Ramirez L."/>
            <person name="Alfaro M."/>
            <person name="Sun H."/>
            <person name="Tritt A."/>
            <person name="Yoshinaga Y."/>
            <person name="Zwiers L.-H."/>
            <person name="Turgeon B."/>
            <person name="Goodwin S."/>
            <person name="Spatafora J."/>
            <person name="Crous P."/>
            <person name="Grigoriev I."/>
        </authorList>
    </citation>
    <scope>NUCLEOTIDE SEQUENCE</scope>
    <source>
        <strain evidence="4">CBS 130266</strain>
    </source>
</reference>
<dbReference type="SMART" id="SM00060">
    <property type="entry name" value="FN3"/>
    <property type="match status" value="1"/>
</dbReference>
<dbReference type="InterPro" id="IPR021986">
    <property type="entry name" value="Spherulin4"/>
</dbReference>
<keyword evidence="2" id="KW-0732">Signal</keyword>
<dbReference type="Gene3D" id="2.60.40.10">
    <property type="entry name" value="Immunoglobulins"/>
    <property type="match status" value="1"/>
</dbReference>
<dbReference type="PANTHER" id="PTHR35040">
    <property type="match status" value="1"/>
</dbReference>
<dbReference type="InterPro" id="IPR036514">
    <property type="entry name" value="SGNH_hydro_sf"/>
</dbReference>
<comment type="caution">
    <text evidence="4">The sequence shown here is derived from an EMBL/GenBank/DDBJ whole genome shotgun (WGS) entry which is preliminary data.</text>
</comment>
<evidence type="ECO:0000313" key="4">
    <source>
        <dbReference type="EMBL" id="KAF2429956.1"/>
    </source>
</evidence>
<dbReference type="InterPro" id="IPR029167">
    <property type="entry name" value="Mug117"/>
</dbReference>
<dbReference type="Proteomes" id="UP000800235">
    <property type="component" value="Unassembled WGS sequence"/>
</dbReference>
<dbReference type="EMBL" id="MU007042">
    <property type="protein sequence ID" value="KAF2429956.1"/>
    <property type="molecule type" value="Genomic_DNA"/>
</dbReference>
<evidence type="ECO:0000313" key="5">
    <source>
        <dbReference type="Proteomes" id="UP000800235"/>
    </source>
</evidence>
<evidence type="ECO:0000256" key="1">
    <source>
        <dbReference type="SAM" id="MobiDB-lite"/>
    </source>
</evidence>
<dbReference type="InterPro" id="IPR013783">
    <property type="entry name" value="Ig-like_fold"/>
</dbReference>
<dbReference type="SUPFAM" id="SSF49265">
    <property type="entry name" value="Fibronectin type III"/>
    <property type="match status" value="1"/>
</dbReference>
<dbReference type="PANTHER" id="PTHR35040:SF7">
    <property type="entry name" value="FIBRONECTIN TYPE-III DOMAIN-CONTAINING PROTEIN-RELATED"/>
    <property type="match status" value="1"/>
</dbReference>
<protein>
    <recommendedName>
        <fullName evidence="3">Fibronectin type-III domain-containing protein</fullName>
    </recommendedName>
</protein>
<organism evidence="4 5">
    <name type="scientific">Tothia fuscella</name>
    <dbReference type="NCBI Taxonomy" id="1048955"/>
    <lineage>
        <taxon>Eukaryota</taxon>
        <taxon>Fungi</taxon>
        <taxon>Dikarya</taxon>
        <taxon>Ascomycota</taxon>
        <taxon>Pezizomycotina</taxon>
        <taxon>Dothideomycetes</taxon>
        <taxon>Pleosporomycetidae</taxon>
        <taxon>Venturiales</taxon>
        <taxon>Cylindrosympodiaceae</taxon>
        <taxon>Tothia</taxon>
    </lineage>
</organism>
<dbReference type="OrthoDB" id="1896086at2759"/>
<feature type="chain" id="PRO_5040460395" description="Fibronectin type-III domain-containing protein" evidence="2">
    <location>
        <begin position="22"/>
        <end position="1168"/>
    </location>
</feature>
<feature type="domain" description="Fibronectin type-III" evidence="3">
    <location>
        <begin position="722"/>
        <end position="804"/>
    </location>
</feature>
<sequence length="1168" mass="129739">MLSNLWRSLTLLVAFAGRDVASPVFGWNPNGNMSIAERSTVISSRAQINIRNMAAIGDSYSAGIGAGEMLPTSSNGKSMLLCCAIIQEVIEKQIPQINGNQDVILLSAAGNDAELTGILNHCVYQWATLSPKAIEFATFAAKQEGKFNWLAKLAKGAADWFQLTRGCEGQLEISEKILDSSDFSARINSLLESAKRKLAPNGMIYYTGYAKFFAEDMSPECDRVSWSTWIYVHQFLTRVHRERMNRMVDNINHKIENAVKSAGPSVRFVNYDPMVGKTHGRFCEKGVQEGSRDSNGRYGIAFYELDMADPYGKTPWKRDDSPPPLDSSFSSNIEQLMSIANMIDEGAEMRGTPAMADTNLKRDLQLSASAEAAEAELSRIMGDGYFRVFHPTKLLHSMIAEMIIWEMSDYHSSTDTCPIGSMPPTWSSFGDGFDNQPELSYPKQPPSSVGSGQQIALASYIHPETGLELWNRMAAYPSEKVTLLVANVLNGPDSKTNPAWANVMRLARGSKKKIIGYVRTGYLGVSKQHFKTMLGSTDLADWIAQIETDVELWYSLYPGLIDGIFFDEGWNECGERNVYSEVYRLINENTKRKHPGAYTVLNPGDHMPKCFEHSSDTLLTYESSYQNYYNFSIYKDNGWIPDDRRKIWHIIHTTPEDKVEEASREAHKRGAGLVQITDAGMPNPYNVLPSESFMSRLLSAVESGQLLIENPPDMRLKGIVWPAPTSLRVIETDYTSVKLSWVTTSSAYSVIVYRDKEEVARIPTQVCKPLNGQDVECQVTVGNLKSGVKGHTFRVAAISEHGSNNSPPLSGPVIANTPPLPDGKPIVNVKVDTSGSEVVYEADVLVPYAFIRILLTNSDSDCHIPSYPTSTEGARYLCSHYMIEGQTSYKYAATAVDPKTKFWPWLWSTTSKLDNDGNNMIVERDRHHYKWYVPKANASFDYSNIIVQGEGFNPRTNVFVPQPCGTRGSGDKVQVDSSSGEIKYTWGKHDWCPYNCEGSALCATTNKKYCHQAVNRMGRGNKVYKTSDILAEAGNCWGTTDGYGCKVQIRGRNEHDGNKICTITGDEMWWAVQDIIDSNKGGCTKCGSKHFGNGCMVTTDYVTQCGNHNRIVDLGNSTDGNFTLEEASLGGEELESDAELPIPVPAKGNDDSLIWSLEQSRRRSARDQ</sequence>
<evidence type="ECO:0000259" key="3">
    <source>
        <dbReference type="SMART" id="SM00060"/>
    </source>
</evidence>
<proteinExistence type="predicted"/>
<accession>A0A9P4NRH9</accession>
<dbReference type="CDD" id="cd00063">
    <property type="entry name" value="FN3"/>
    <property type="match status" value="1"/>
</dbReference>
<keyword evidence="5" id="KW-1185">Reference proteome</keyword>
<feature type="signal peptide" evidence="2">
    <location>
        <begin position="1"/>
        <end position="21"/>
    </location>
</feature>
<dbReference type="Gene3D" id="3.40.50.1110">
    <property type="entry name" value="SGNH hydrolase"/>
    <property type="match status" value="1"/>
</dbReference>
<dbReference type="AlphaFoldDB" id="A0A9P4NRH9"/>
<gene>
    <name evidence="4" type="ORF">EJ08DRAFT_589813</name>
</gene>
<dbReference type="InterPro" id="IPR036116">
    <property type="entry name" value="FN3_sf"/>
</dbReference>
<name>A0A9P4NRH9_9PEZI</name>
<evidence type="ECO:0000256" key="2">
    <source>
        <dbReference type="SAM" id="SignalP"/>
    </source>
</evidence>
<dbReference type="Pfam" id="PF12138">
    <property type="entry name" value="Spherulin4"/>
    <property type="match status" value="1"/>
</dbReference>
<dbReference type="InterPro" id="IPR003961">
    <property type="entry name" value="FN3_dom"/>
</dbReference>
<feature type="region of interest" description="Disordered" evidence="1">
    <location>
        <begin position="1130"/>
        <end position="1153"/>
    </location>
</feature>
<dbReference type="Pfam" id="PF15474">
    <property type="entry name" value="MU117"/>
    <property type="match status" value="1"/>
</dbReference>
<dbReference type="SUPFAM" id="SSF52266">
    <property type="entry name" value="SGNH hydrolase"/>
    <property type="match status" value="1"/>
</dbReference>